<organism evidence="1">
    <name type="scientific">Arundo donax</name>
    <name type="common">Giant reed</name>
    <name type="synonym">Donax arundinaceus</name>
    <dbReference type="NCBI Taxonomy" id="35708"/>
    <lineage>
        <taxon>Eukaryota</taxon>
        <taxon>Viridiplantae</taxon>
        <taxon>Streptophyta</taxon>
        <taxon>Embryophyta</taxon>
        <taxon>Tracheophyta</taxon>
        <taxon>Spermatophyta</taxon>
        <taxon>Magnoliopsida</taxon>
        <taxon>Liliopsida</taxon>
        <taxon>Poales</taxon>
        <taxon>Poaceae</taxon>
        <taxon>PACMAD clade</taxon>
        <taxon>Arundinoideae</taxon>
        <taxon>Arundineae</taxon>
        <taxon>Arundo</taxon>
    </lineage>
</organism>
<reference evidence="1" key="2">
    <citation type="journal article" date="2015" name="Data Brief">
        <title>Shoot transcriptome of the giant reed, Arundo donax.</title>
        <authorList>
            <person name="Barrero R.A."/>
            <person name="Guerrero F.D."/>
            <person name="Moolhuijzen P."/>
            <person name="Goolsby J.A."/>
            <person name="Tidwell J."/>
            <person name="Bellgard S.E."/>
            <person name="Bellgard M.I."/>
        </authorList>
    </citation>
    <scope>NUCLEOTIDE SEQUENCE</scope>
    <source>
        <tissue evidence="1">Shoot tissue taken approximately 20 cm above the soil surface</tissue>
    </source>
</reference>
<protein>
    <submittedName>
        <fullName evidence="1">Uncharacterized protein</fullName>
    </submittedName>
</protein>
<name>A0A0A9CLI2_ARUDO</name>
<reference evidence="1" key="1">
    <citation type="submission" date="2014-09" db="EMBL/GenBank/DDBJ databases">
        <authorList>
            <person name="Magalhaes I.L.F."/>
            <person name="Oliveira U."/>
            <person name="Santos F.R."/>
            <person name="Vidigal T.H.D.A."/>
            <person name="Brescovit A.D."/>
            <person name="Santos A.J."/>
        </authorList>
    </citation>
    <scope>NUCLEOTIDE SEQUENCE</scope>
    <source>
        <tissue evidence="1">Shoot tissue taken approximately 20 cm above the soil surface</tissue>
    </source>
</reference>
<dbReference type="AlphaFoldDB" id="A0A0A9CLI2"/>
<evidence type="ECO:0000313" key="1">
    <source>
        <dbReference type="EMBL" id="JAD77119.1"/>
    </source>
</evidence>
<proteinExistence type="predicted"/>
<accession>A0A0A9CLI2</accession>
<dbReference type="EMBL" id="GBRH01220776">
    <property type="protein sequence ID" value="JAD77119.1"/>
    <property type="molecule type" value="Transcribed_RNA"/>
</dbReference>
<sequence>MKIGWLELMDGRHTIITNYQFLWLVQFVLKNFQTNISWLFNSACVV</sequence>